<comment type="caution">
    <text evidence="1">The sequence shown here is derived from an EMBL/GenBank/DDBJ whole genome shotgun (WGS) entry which is preliminary data.</text>
</comment>
<reference evidence="1 2" key="1">
    <citation type="journal article" date="2015" name="Genome Biol. Evol.">
        <title>Comparative Genomics of a Bacterivorous Green Alga Reveals Evolutionary Causalities and Consequences of Phago-Mixotrophic Mode of Nutrition.</title>
        <authorList>
            <person name="Burns J.A."/>
            <person name="Paasch A."/>
            <person name="Narechania A."/>
            <person name="Kim E."/>
        </authorList>
    </citation>
    <scope>NUCLEOTIDE SEQUENCE [LARGE SCALE GENOMIC DNA]</scope>
    <source>
        <strain evidence="1 2">PLY_AMNH</strain>
    </source>
</reference>
<protein>
    <submittedName>
        <fullName evidence="1">Uncharacterized protein</fullName>
    </submittedName>
</protein>
<dbReference type="Proteomes" id="UP001190700">
    <property type="component" value="Unassembled WGS sequence"/>
</dbReference>
<accession>A0AAE0F5Q5</accession>
<dbReference type="EMBL" id="LGRX02025361">
    <property type="protein sequence ID" value="KAK3252519.1"/>
    <property type="molecule type" value="Genomic_DNA"/>
</dbReference>
<keyword evidence="2" id="KW-1185">Reference proteome</keyword>
<sequence>MQAHTISVLQARELWLMDAGQKDETSPQNIYIGNWKQRADRLALCSYLLTGELLRGEVGSVTMFALPERMTRADEESFLSIIPQRELWESRHNSGDIVSAGVAVLRLKIRNLKRAFSLGRVEVEVHHGSVEPENVETLKSIAAMQPWTMSWNNVCEYLPPADFHAMARTCCESKATVHYACSVNWAQSLKGASSLDFFGRQDVLDSLIELSHRAIECGYTAHRLQDILLSPPNEHLMKIADTALATEMKGKWLKAFFSFAGLRSFEDQVALTEISPFSVLQRFGSTLFMTWSYGPDINFHKRCNSTDAAKYGIPASTLLNQDASHGSH</sequence>
<organism evidence="1 2">
    <name type="scientific">Cymbomonas tetramitiformis</name>
    <dbReference type="NCBI Taxonomy" id="36881"/>
    <lineage>
        <taxon>Eukaryota</taxon>
        <taxon>Viridiplantae</taxon>
        <taxon>Chlorophyta</taxon>
        <taxon>Pyramimonadophyceae</taxon>
        <taxon>Pyramimonadales</taxon>
        <taxon>Pyramimonadaceae</taxon>
        <taxon>Cymbomonas</taxon>
    </lineage>
</organism>
<evidence type="ECO:0000313" key="2">
    <source>
        <dbReference type="Proteomes" id="UP001190700"/>
    </source>
</evidence>
<gene>
    <name evidence="1" type="ORF">CYMTET_38182</name>
</gene>
<proteinExistence type="predicted"/>
<name>A0AAE0F5Q5_9CHLO</name>
<evidence type="ECO:0000313" key="1">
    <source>
        <dbReference type="EMBL" id="KAK3252519.1"/>
    </source>
</evidence>
<dbReference type="AlphaFoldDB" id="A0AAE0F5Q5"/>